<organism evidence="2 4">
    <name type="scientific">Phytophthora fragariae</name>
    <dbReference type="NCBI Taxonomy" id="53985"/>
    <lineage>
        <taxon>Eukaryota</taxon>
        <taxon>Sar</taxon>
        <taxon>Stramenopiles</taxon>
        <taxon>Oomycota</taxon>
        <taxon>Peronosporomycetes</taxon>
        <taxon>Peronosporales</taxon>
        <taxon>Peronosporaceae</taxon>
        <taxon>Phytophthora</taxon>
    </lineage>
</organism>
<evidence type="ECO:0000313" key="5">
    <source>
        <dbReference type="Proteomes" id="UP000441208"/>
    </source>
</evidence>
<dbReference type="AlphaFoldDB" id="A0A6A3PPH4"/>
<feature type="signal peptide" evidence="1">
    <location>
        <begin position="1"/>
        <end position="28"/>
    </location>
</feature>
<comment type="caution">
    <text evidence="2">The sequence shown here is derived from an EMBL/GenBank/DDBJ whole genome shotgun (WGS) entry which is preliminary data.</text>
</comment>
<evidence type="ECO:0000256" key="1">
    <source>
        <dbReference type="SAM" id="SignalP"/>
    </source>
</evidence>
<accession>A0A6A3PPH4</accession>
<feature type="chain" id="PRO_5036165579" evidence="1">
    <location>
        <begin position="29"/>
        <end position="86"/>
    </location>
</feature>
<feature type="non-terminal residue" evidence="2">
    <location>
        <position position="86"/>
    </location>
</feature>
<evidence type="ECO:0000313" key="3">
    <source>
        <dbReference type="EMBL" id="KAE9056249.1"/>
    </source>
</evidence>
<sequence length="86" mass="9803">MPRTCRQAPKLIMLKVCCFLVYVTPLRSNTNTDMFLINADPLPVDAVVKAKTFLTETQNHRIVNARASGRPARIFLTARRLWCNRG</sequence>
<evidence type="ECO:0000313" key="2">
    <source>
        <dbReference type="EMBL" id="KAE9055477.1"/>
    </source>
</evidence>
<evidence type="ECO:0000313" key="4">
    <source>
        <dbReference type="Proteomes" id="UP000440732"/>
    </source>
</evidence>
<dbReference type="Proteomes" id="UP000441208">
    <property type="component" value="Unassembled WGS sequence"/>
</dbReference>
<dbReference type="Proteomes" id="UP000440732">
    <property type="component" value="Unassembled WGS sequence"/>
</dbReference>
<dbReference type="EMBL" id="QXFZ01007973">
    <property type="protein sequence ID" value="KAE9056249.1"/>
    <property type="molecule type" value="Genomic_DNA"/>
</dbReference>
<protein>
    <submittedName>
        <fullName evidence="2">Uncharacterized protein</fullName>
    </submittedName>
</protein>
<name>A0A6A3PPH4_9STRA</name>
<gene>
    <name evidence="2" type="ORF">PF006_g32947</name>
    <name evidence="3" type="ORF">PF007_g32056</name>
</gene>
<reference evidence="4 5" key="1">
    <citation type="submission" date="2018-08" db="EMBL/GenBank/DDBJ databases">
        <title>Genomic investigation of the strawberry pathogen Phytophthora fragariae indicates pathogenicity is determined by transcriptional variation in three key races.</title>
        <authorList>
            <person name="Adams T.M."/>
            <person name="Armitage A.D."/>
            <person name="Sobczyk M.K."/>
            <person name="Bates H.J."/>
            <person name="Dunwell J.M."/>
            <person name="Nellist C.F."/>
            <person name="Harrison R.J."/>
        </authorList>
    </citation>
    <scope>NUCLEOTIDE SEQUENCE [LARGE SCALE GENOMIC DNA]</scope>
    <source>
        <strain evidence="2 4">NOV-5</strain>
        <strain evidence="3 5">NOV-71</strain>
    </source>
</reference>
<keyword evidence="1" id="KW-0732">Signal</keyword>
<proteinExistence type="predicted"/>
<dbReference type="EMBL" id="QXGA01010375">
    <property type="protein sequence ID" value="KAE9055477.1"/>
    <property type="molecule type" value="Genomic_DNA"/>
</dbReference>